<evidence type="ECO:0000313" key="3">
    <source>
        <dbReference type="EMBL" id="GET11625.1"/>
    </source>
</evidence>
<proteinExistence type="predicted"/>
<organism evidence="3">
    <name type="scientific">Ligilactobacillus agilis</name>
    <dbReference type="NCBI Taxonomy" id="1601"/>
    <lineage>
        <taxon>Bacteria</taxon>
        <taxon>Bacillati</taxon>
        <taxon>Bacillota</taxon>
        <taxon>Bacilli</taxon>
        <taxon>Lactobacillales</taxon>
        <taxon>Lactobacillaceae</taxon>
        <taxon>Ligilactobacillus</taxon>
    </lineage>
</organism>
<reference evidence="3" key="1">
    <citation type="submission" date="2019-10" db="EMBL/GenBank/DDBJ databases">
        <title>Lactobacillus agilis SN811 Whole Genome Sequencing Project.</title>
        <authorList>
            <person name="Suzuki S."/>
            <person name="Endo A."/>
            <person name="Maeno S."/>
            <person name="Shiwa Y."/>
            <person name="Matsutani M."/>
            <person name="Kajikawa A."/>
        </authorList>
    </citation>
    <scope>NUCLEOTIDE SEQUENCE</scope>
    <source>
        <strain evidence="3">SN811</strain>
    </source>
</reference>
<dbReference type="InterPro" id="IPR052404">
    <property type="entry name" value="SPP1-like_terminase"/>
</dbReference>
<dbReference type="Gene3D" id="6.10.140.2160">
    <property type="match status" value="1"/>
</dbReference>
<protein>
    <submittedName>
        <fullName evidence="3">Phage terminase small subunit</fullName>
    </submittedName>
</protein>
<dbReference type="Gene3D" id="1.10.10.1400">
    <property type="entry name" value="Terminase, small subunit, N-terminal DNA-binding domain, HTH motif"/>
    <property type="match status" value="1"/>
</dbReference>
<dbReference type="AlphaFoldDB" id="A0A6F9Y2K7"/>
<comment type="caution">
    <text evidence="3">The sequence shown here is derived from an EMBL/GenBank/DDBJ whole genome shotgun (WGS) entry which is preliminary data.</text>
</comment>
<dbReference type="RefSeq" id="WP_172576748.1">
    <property type="nucleotide sequence ID" value="NZ_BLAP01000013.1"/>
</dbReference>
<dbReference type="InterPro" id="IPR005335">
    <property type="entry name" value="Terminase_ssu"/>
</dbReference>
<dbReference type="PANTHER" id="PTHR41328:SF2">
    <property type="entry name" value="TERMINASE SMALL SUBUNIT"/>
    <property type="match status" value="1"/>
</dbReference>
<keyword evidence="2" id="KW-0231">Viral genome packaging</keyword>
<dbReference type="Proteomes" id="UP000494160">
    <property type="component" value="Unassembled WGS sequence"/>
</dbReference>
<gene>
    <name evidence="3" type="primary">xtmA</name>
    <name evidence="3" type="ORF">SN811_01250</name>
</gene>
<dbReference type="PANTHER" id="PTHR41328">
    <property type="entry name" value="TERMINASE SMALL SUBUNIT-RELATED"/>
    <property type="match status" value="1"/>
</dbReference>
<dbReference type="InterPro" id="IPR038713">
    <property type="entry name" value="Terminase_Gp1_N_sf"/>
</dbReference>
<evidence type="ECO:0000256" key="2">
    <source>
        <dbReference type="ARBA" id="ARBA00023219"/>
    </source>
</evidence>
<dbReference type="EMBL" id="BLAP01000013">
    <property type="protein sequence ID" value="GET11625.1"/>
    <property type="molecule type" value="Genomic_DNA"/>
</dbReference>
<name>A0A6F9Y2K7_9LACO</name>
<accession>A0A6F9Y2K7</accession>
<keyword evidence="1" id="KW-1188">Viral release from host cell</keyword>
<dbReference type="GO" id="GO:0051276">
    <property type="term" value="P:chromosome organization"/>
    <property type="evidence" value="ECO:0007669"/>
    <property type="project" value="InterPro"/>
</dbReference>
<sequence>MKKLNPKQKAFADEYIKTGNAYQSALEAGYSEKYAKAQSSKLLENVGISSYISERLKQIEDEKIMDIKEVMQRLSAIARGEVYEEQVTNKGDVVIVSVKTSDRIRAMELIGKRVGAWTDKKEVTGNLNIDVGVDEWDGD</sequence>
<dbReference type="Pfam" id="PF03592">
    <property type="entry name" value="Terminase_2"/>
    <property type="match status" value="1"/>
</dbReference>
<evidence type="ECO:0000256" key="1">
    <source>
        <dbReference type="ARBA" id="ARBA00022612"/>
    </source>
</evidence>